<keyword evidence="11 13" id="KW-0472">Membrane</keyword>
<dbReference type="SMART" id="SM00387">
    <property type="entry name" value="HATPase_c"/>
    <property type="match status" value="1"/>
</dbReference>
<dbReference type="NCBIfam" id="TIGR00229">
    <property type="entry name" value="sensory_box"/>
    <property type="match status" value="1"/>
</dbReference>
<dbReference type="Pfam" id="PF08447">
    <property type="entry name" value="PAS_3"/>
    <property type="match status" value="1"/>
</dbReference>
<dbReference type="InterPro" id="IPR036097">
    <property type="entry name" value="HisK_dim/P_sf"/>
</dbReference>
<evidence type="ECO:0000256" key="2">
    <source>
        <dbReference type="ARBA" id="ARBA00004236"/>
    </source>
</evidence>
<dbReference type="GO" id="GO:0009927">
    <property type="term" value="F:histidine phosphotransfer kinase activity"/>
    <property type="evidence" value="ECO:0007669"/>
    <property type="project" value="TreeGrafter"/>
</dbReference>
<dbReference type="InterPro" id="IPR035965">
    <property type="entry name" value="PAS-like_dom_sf"/>
</dbReference>
<dbReference type="Gene3D" id="1.10.287.130">
    <property type="match status" value="1"/>
</dbReference>
<dbReference type="GO" id="GO:0000155">
    <property type="term" value="F:phosphorelay sensor kinase activity"/>
    <property type="evidence" value="ECO:0007669"/>
    <property type="project" value="InterPro"/>
</dbReference>
<dbReference type="InterPro" id="IPR013655">
    <property type="entry name" value="PAS_fold_3"/>
</dbReference>
<name>A0A0A8K5C8_9HYPH</name>
<keyword evidence="8 15" id="KW-0418">Kinase</keyword>
<feature type="transmembrane region" description="Helical" evidence="13">
    <location>
        <begin position="168"/>
        <end position="188"/>
    </location>
</feature>
<evidence type="ECO:0000256" key="8">
    <source>
        <dbReference type="ARBA" id="ARBA00022777"/>
    </source>
</evidence>
<dbReference type="SUPFAM" id="SSF47384">
    <property type="entry name" value="Homodimeric domain of signal transducing histidine kinase"/>
    <property type="match status" value="1"/>
</dbReference>
<keyword evidence="4" id="KW-1003">Cell membrane</keyword>
<dbReference type="CDD" id="cd00130">
    <property type="entry name" value="PAS"/>
    <property type="match status" value="1"/>
</dbReference>
<dbReference type="HOGENOM" id="CLU_000445_114_71_5"/>
<evidence type="ECO:0000256" key="13">
    <source>
        <dbReference type="SAM" id="Phobius"/>
    </source>
</evidence>
<evidence type="ECO:0000256" key="10">
    <source>
        <dbReference type="ARBA" id="ARBA00023012"/>
    </source>
</evidence>
<dbReference type="EC" id="2.7.13.3" evidence="3"/>
<keyword evidence="13" id="KW-1133">Transmembrane helix</keyword>
<dbReference type="RefSeq" id="WP_045367982.1">
    <property type="nucleotide sequence ID" value="NZ_AP014648.1"/>
</dbReference>
<keyword evidence="6" id="KW-0808">Transferase</keyword>
<keyword evidence="13" id="KW-0812">Transmembrane</keyword>
<evidence type="ECO:0000256" key="6">
    <source>
        <dbReference type="ARBA" id="ARBA00022679"/>
    </source>
</evidence>
<dbReference type="InterPro" id="IPR036890">
    <property type="entry name" value="HATPase_C_sf"/>
</dbReference>
<accession>A0A0A8K5C8</accession>
<dbReference type="Pfam" id="PF00512">
    <property type="entry name" value="HisKA"/>
    <property type="match status" value="1"/>
</dbReference>
<dbReference type="InterPro" id="IPR003661">
    <property type="entry name" value="HisK_dim/P_dom"/>
</dbReference>
<evidence type="ECO:0000256" key="7">
    <source>
        <dbReference type="ARBA" id="ARBA00022741"/>
    </source>
</evidence>
<dbReference type="SMART" id="SM00388">
    <property type="entry name" value="HisKA"/>
    <property type="match status" value="1"/>
</dbReference>
<dbReference type="FunFam" id="3.30.565.10:FF:000023">
    <property type="entry name" value="PAS domain-containing sensor histidine kinase"/>
    <property type="match status" value="1"/>
</dbReference>
<keyword evidence="9" id="KW-0067">ATP-binding</keyword>
<evidence type="ECO:0000313" key="16">
    <source>
        <dbReference type="Proteomes" id="UP000031643"/>
    </source>
</evidence>
<dbReference type="InterPro" id="IPR000014">
    <property type="entry name" value="PAS"/>
</dbReference>
<dbReference type="CDD" id="cd00082">
    <property type="entry name" value="HisKA"/>
    <property type="match status" value="1"/>
</dbReference>
<dbReference type="PANTHER" id="PTHR43047">
    <property type="entry name" value="TWO-COMPONENT HISTIDINE PROTEIN KINASE"/>
    <property type="match status" value="1"/>
</dbReference>
<dbReference type="PROSITE" id="PS50109">
    <property type="entry name" value="HIS_KIN"/>
    <property type="match status" value="1"/>
</dbReference>
<dbReference type="SUPFAM" id="SSF55785">
    <property type="entry name" value="PYP-like sensor domain (PAS domain)"/>
    <property type="match status" value="2"/>
</dbReference>
<dbReference type="InterPro" id="IPR005467">
    <property type="entry name" value="His_kinase_dom"/>
</dbReference>
<dbReference type="GO" id="GO:0005524">
    <property type="term" value="F:ATP binding"/>
    <property type="evidence" value="ECO:0007669"/>
    <property type="project" value="UniProtKB-KW"/>
</dbReference>
<evidence type="ECO:0000256" key="3">
    <source>
        <dbReference type="ARBA" id="ARBA00012438"/>
    </source>
</evidence>
<keyword evidence="10" id="KW-0902">Two-component regulatory system</keyword>
<dbReference type="Gene3D" id="3.30.565.10">
    <property type="entry name" value="Histidine kinase-like ATPase, C-terminal domain"/>
    <property type="match status" value="1"/>
</dbReference>
<comment type="catalytic activity">
    <reaction evidence="1">
        <text>ATP + protein L-histidine = ADP + protein N-phospho-L-histidine.</text>
        <dbReference type="EC" id="2.7.13.3"/>
    </reaction>
</comment>
<keyword evidence="16" id="KW-1185">Reference proteome</keyword>
<dbReference type="Gene3D" id="3.30.450.20">
    <property type="entry name" value="PAS domain"/>
    <property type="match status" value="2"/>
</dbReference>
<dbReference type="InterPro" id="IPR003594">
    <property type="entry name" value="HATPase_dom"/>
</dbReference>
<comment type="subcellular location">
    <subcellularLocation>
        <location evidence="2">Cell membrane</location>
    </subcellularLocation>
</comment>
<dbReference type="EMBL" id="AP014648">
    <property type="protein sequence ID" value="BAQ17971.1"/>
    <property type="molecule type" value="Genomic_DNA"/>
</dbReference>
<organism evidence="15 16">
    <name type="scientific">Methyloceanibacter caenitepidi</name>
    <dbReference type="NCBI Taxonomy" id="1384459"/>
    <lineage>
        <taxon>Bacteria</taxon>
        <taxon>Pseudomonadati</taxon>
        <taxon>Pseudomonadota</taxon>
        <taxon>Alphaproteobacteria</taxon>
        <taxon>Hyphomicrobiales</taxon>
        <taxon>Hyphomicrobiaceae</taxon>
        <taxon>Methyloceanibacter</taxon>
    </lineage>
</organism>
<proteinExistence type="predicted"/>
<dbReference type="CDD" id="cd16922">
    <property type="entry name" value="HATPase_EvgS-ArcB-TorS-like"/>
    <property type="match status" value="1"/>
</dbReference>
<evidence type="ECO:0000313" key="15">
    <source>
        <dbReference type="EMBL" id="BAQ17971.1"/>
    </source>
</evidence>
<keyword evidence="12" id="KW-0175">Coiled coil</keyword>
<evidence type="ECO:0000256" key="11">
    <source>
        <dbReference type="ARBA" id="ARBA00023136"/>
    </source>
</evidence>
<protein>
    <recommendedName>
        <fullName evidence="3">histidine kinase</fullName>
        <ecNumber evidence="3">2.7.13.3</ecNumber>
    </recommendedName>
</protein>
<evidence type="ECO:0000259" key="14">
    <source>
        <dbReference type="PROSITE" id="PS50109"/>
    </source>
</evidence>
<dbReference type="Pfam" id="PF12860">
    <property type="entry name" value="PAS_7"/>
    <property type="match status" value="1"/>
</dbReference>
<gene>
    <name evidence="15" type="ORF">GL4_2537</name>
</gene>
<dbReference type="STRING" id="1384459.GL4_2537"/>
<feature type="transmembrane region" description="Helical" evidence="13">
    <location>
        <begin position="6"/>
        <end position="24"/>
    </location>
</feature>
<dbReference type="AlphaFoldDB" id="A0A0A8K5C8"/>
<dbReference type="InterPro" id="IPR004358">
    <property type="entry name" value="Sig_transdc_His_kin-like_C"/>
</dbReference>
<feature type="domain" description="Histidine kinase" evidence="14">
    <location>
        <begin position="494"/>
        <end position="713"/>
    </location>
</feature>
<keyword evidence="7" id="KW-0547">Nucleotide-binding</keyword>
<evidence type="ECO:0000256" key="1">
    <source>
        <dbReference type="ARBA" id="ARBA00000085"/>
    </source>
</evidence>
<dbReference type="SUPFAM" id="SSF55874">
    <property type="entry name" value="ATPase domain of HSP90 chaperone/DNA topoisomerase II/histidine kinase"/>
    <property type="match status" value="1"/>
</dbReference>
<evidence type="ECO:0000256" key="9">
    <source>
        <dbReference type="ARBA" id="ARBA00022840"/>
    </source>
</evidence>
<dbReference type="Proteomes" id="UP000031643">
    <property type="component" value="Chromosome"/>
</dbReference>
<evidence type="ECO:0000256" key="12">
    <source>
        <dbReference type="SAM" id="Coils"/>
    </source>
</evidence>
<feature type="coiled-coil region" evidence="12">
    <location>
        <begin position="432"/>
        <end position="487"/>
    </location>
</feature>
<reference evidence="15 16" key="1">
    <citation type="submission" date="2014-09" db="EMBL/GenBank/DDBJ databases">
        <title>Genome sequencing of Methyloceanibacter caenitepidi Gela4.</title>
        <authorList>
            <person name="Takeuchi M."/>
            <person name="Susumu S."/>
            <person name="Kamagata Y."/>
            <person name="Oshima K."/>
            <person name="Hattori M."/>
            <person name="Iwasaki W."/>
        </authorList>
    </citation>
    <scope>NUCLEOTIDE SEQUENCE [LARGE SCALE GENOMIC DNA]</scope>
    <source>
        <strain evidence="15 16">Gela4</strain>
    </source>
</reference>
<sequence>MRQLVPIFLVGFVIVAALGFYYQISAGKESDLTSARRQLALNADVASLKLSADVLASSADWQGELARSLPLSATREGRVVLLSDAEGGIQARVPIGSDYQGNLLTVLGPGQPLTIMGADAGVMRVTLNDGTDALVTVRNVPRTDAQLTLIQPVASALAGWRSSAAIEVVLLICGGLVLALFAGAFWYLTPFGKTRDNDTLTRELTQALPGCGVWRWNLARGHVEWSPPMYALLGLEPSSEIVSYGMLANRLHREDDLRAELDRHMREGINLFDQCFRLRHADGHWATIRLRGHITRDTVNGEPYLTGMAVLADPNAVPGAADANARLRDAVETISEAFVLWDNHNKLVMCNTKYQQFHGLADDMVQPGSAYDEVIAAASEPIVSKRYAVAGRNDRQSRTYEAQLEDGRWLRINERRTRDGGYVSVGTDITDLKQSQTKNAESEQQLRASVAELRLSRRELEHQKQQLVDLAEKYALEKNRAEAANRAKSEFLANISHELRTPLNAIIGFSEVMQQSLFGPLGHEKYQEYARDIYSSGAYLLEVINDILDMSKIEAGRMTLDLGEVDVAEIVDDSMKVVSQAAAERNIALERHGPEHFPLQADRRYLKQVFLNLLSNAVKFSRDGGRVDVKLARSNGQLRIAIKDTGIGIAEAHITKLGTPFEQVENQFSKSHQGSGLGLAISRALVELHGGTLEIKSREGYGTTVTCSLPIRTPRSADVEEPLAQSA</sequence>
<dbReference type="PRINTS" id="PR00344">
    <property type="entry name" value="BCTRLSENSOR"/>
</dbReference>
<evidence type="ECO:0000256" key="5">
    <source>
        <dbReference type="ARBA" id="ARBA00022553"/>
    </source>
</evidence>
<dbReference type="KEGG" id="mcg:GL4_2537"/>
<dbReference type="Pfam" id="PF02518">
    <property type="entry name" value="HATPase_c"/>
    <property type="match status" value="1"/>
</dbReference>
<dbReference type="GO" id="GO:0005886">
    <property type="term" value="C:plasma membrane"/>
    <property type="evidence" value="ECO:0007669"/>
    <property type="project" value="UniProtKB-SubCell"/>
</dbReference>
<dbReference type="PANTHER" id="PTHR43047:SF72">
    <property type="entry name" value="OSMOSENSING HISTIDINE PROTEIN KINASE SLN1"/>
    <property type="match status" value="1"/>
</dbReference>
<keyword evidence="5" id="KW-0597">Phosphoprotein</keyword>
<evidence type="ECO:0000256" key="4">
    <source>
        <dbReference type="ARBA" id="ARBA00022475"/>
    </source>
</evidence>